<dbReference type="PRINTS" id="PR00080">
    <property type="entry name" value="SDRFAMILY"/>
</dbReference>
<dbReference type="InterPro" id="IPR036291">
    <property type="entry name" value="NAD(P)-bd_dom_sf"/>
</dbReference>
<organism evidence="3 4">
    <name type="scientific">Marivibrio halodurans</name>
    <dbReference type="NCBI Taxonomy" id="2039722"/>
    <lineage>
        <taxon>Bacteria</taxon>
        <taxon>Pseudomonadati</taxon>
        <taxon>Pseudomonadota</taxon>
        <taxon>Alphaproteobacteria</taxon>
        <taxon>Rhodospirillales</taxon>
        <taxon>Rhodospirillaceae</taxon>
        <taxon>Marivibrio</taxon>
    </lineage>
</organism>
<dbReference type="SUPFAM" id="SSF51735">
    <property type="entry name" value="NAD(P)-binding Rossmann-fold domains"/>
    <property type="match status" value="1"/>
</dbReference>
<dbReference type="Pfam" id="PF13561">
    <property type="entry name" value="adh_short_C2"/>
    <property type="match status" value="1"/>
</dbReference>
<dbReference type="InterPro" id="IPR002347">
    <property type="entry name" value="SDR_fam"/>
</dbReference>
<accession>A0A8J7V3H7</accession>
<dbReference type="PRINTS" id="PR00081">
    <property type="entry name" value="GDHRDH"/>
</dbReference>
<dbReference type="PANTHER" id="PTHR42760:SF133">
    <property type="entry name" value="3-OXOACYL-[ACYL-CARRIER-PROTEIN] REDUCTASE"/>
    <property type="match status" value="1"/>
</dbReference>
<sequence length="240" mass="25040">MKKIIVTGAASGIGHACVLALRATGRRIAALDIAVDALDELYRGDEGVSIHRLDAGSTESCRESIDEAVAELGGLDTLIHCAAIWSGTKWEESEKDEWDAILSVNLTGTFFLAKAAASHMRRGGGGGIVLTASDSARVGGVAGGPAYASSKGGVIALTRSLARALGPDGIRVNAVNPGVVDTPMTRSWPRAIIEQTIERTPLGRIARSDDVADVACFLASDKARFVSGEVLEVNGGFYFD</sequence>
<evidence type="ECO:0000313" key="4">
    <source>
        <dbReference type="Proteomes" id="UP000672602"/>
    </source>
</evidence>
<dbReference type="GO" id="GO:0016616">
    <property type="term" value="F:oxidoreductase activity, acting on the CH-OH group of donors, NAD or NADP as acceptor"/>
    <property type="evidence" value="ECO:0007669"/>
    <property type="project" value="TreeGrafter"/>
</dbReference>
<evidence type="ECO:0000313" key="3">
    <source>
        <dbReference type="EMBL" id="MBP5856849.1"/>
    </source>
</evidence>
<dbReference type="PANTHER" id="PTHR42760">
    <property type="entry name" value="SHORT-CHAIN DEHYDROGENASES/REDUCTASES FAMILY MEMBER"/>
    <property type="match status" value="1"/>
</dbReference>
<keyword evidence="2" id="KW-0560">Oxidoreductase</keyword>
<dbReference type="Proteomes" id="UP000672602">
    <property type="component" value="Unassembled WGS sequence"/>
</dbReference>
<proteinExistence type="inferred from homology"/>
<dbReference type="CDD" id="cd05233">
    <property type="entry name" value="SDR_c"/>
    <property type="match status" value="1"/>
</dbReference>
<evidence type="ECO:0000256" key="2">
    <source>
        <dbReference type="ARBA" id="ARBA00023002"/>
    </source>
</evidence>
<dbReference type="PROSITE" id="PS00061">
    <property type="entry name" value="ADH_SHORT"/>
    <property type="match status" value="1"/>
</dbReference>
<evidence type="ECO:0000256" key="1">
    <source>
        <dbReference type="ARBA" id="ARBA00006484"/>
    </source>
</evidence>
<comment type="caution">
    <text evidence="3">The sequence shown here is derived from an EMBL/GenBank/DDBJ whole genome shotgun (WGS) entry which is preliminary data.</text>
</comment>
<dbReference type="RefSeq" id="WP_210681436.1">
    <property type="nucleotide sequence ID" value="NZ_JAGMWN010000003.1"/>
</dbReference>
<protein>
    <submittedName>
        <fullName evidence="3">SDR family oxidoreductase</fullName>
    </submittedName>
</protein>
<dbReference type="AlphaFoldDB" id="A0A8J7V3H7"/>
<reference evidence="3" key="1">
    <citation type="submission" date="2021-04" db="EMBL/GenBank/DDBJ databases">
        <authorList>
            <person name="Zhang D.-C."/>
        </authorList>
    </citation>
    <scope>NUCLEOTIDE SEQUENCE</scope>
    <source>
        <strain evidence="3">CGMCC 1.15697</strain>
    </source>
</reference>
<keyword evidence="4" id="KW-1185">Reference proteome</keyword>
<dbReference type="InterPro" id="IPR020904">
    <property type="entry name" value="Sc_DH/Rdtase_CS"/>
</dbReference>
<comment type="similarity">
    <text evidence="1">Belongs to the short-chain dehydrogenases/reductases (SDR) family.</text>
</comment>
<gene>
    <name evidence="3" type="ORF">KAJ83_07510</name>
</gene>
<dbReference type="Gene3D" id="3.40.50.720">
    <property type="entry name" value="NAD(P)-binding Rossmann-like Domain"/>
    <property type="match status" value="1"/>
</dbReference>
<dbReference type="FunFam" id="3.40.50.720:FF:000084">
    <property type="entry name" value="Short-chain dehydrogenase reductase"/>
    <property type="match status" value="1"/>
</dbReference>
<name>A0A8J7V3H7_9PROT</name>
<dbReference type="EMBL" id="JAGMWN010000003">
    <property type="protein sequence ID" value="MBP5856849.1"/>
    <property type="molecule type" value="Genomic_DNA"/>
</dbReference>